<accession>A0ABT0TTD3</accession>
<dbReference type="Gene3D" id="3.40.190.10">
    <property type="entry name" value="Periplasmic binding protein-like II"/>
    <property type="match status" value="2"/>
</dbReference>
<dbReference type="SMART" id="SM00062">
    <property type="entry name" value="PBPb"/>
    <property type="match status" value="1"/>
</dbReference>
<evidence type="ECO:0000256" key="1">
    <source>
        <dbReference type="ARBA" id="ARBA00022729"/>
    </source>
</evidence>
<dbReference type="PANTHER" id="PTHR35936">
    <property type="entry name" value="MEMBRANE-BOUND LYTIC MUREIN TRANSGLYCOSYLASE F"/>
    <property type="match status" value="1"/>
</dbReference>
<dbReference type="PANTHER" id="PTHR35936:SF17">
    <property type="entry name" value="ARGININE-BINDING EXTRACELLULAR PROTEIN ARTP"/>
    <property type="match status" value="1"/>
</dbReference>
<dbReference type="Proteomes" id="UP001057522">
    <property type="component" value="Unassembled WGS sequence"/>
</dbReference>
<keyword evidence="4" id="KW-1185">Reference proteome</keyword>
<organism evidence="3 4">
    <name type="scientific">Helicobacter colisuis</name>
    <dbReference type="NCBI Taxonomy" id="2949739"/>
    <lineage>
        <taxon>Bacteria</taxon>
        <taxon>Pseudomonadati</taxon>
        <taxon>Campylobacterota</taxon>
        <taxon>Epsilonproteobacteria</taxon>
        <taxon>Campylobacterales</taxon>
        <taxon>Helicobacteraceae</taxon>
        <taxon>Helicobacter</taxon>
    </lineage>
</organism>
<gene>
    <name evidence="3" type="ORF">NCR95_03225</name>
</gene>
<reference evidence="3" key="1">
    <citation type="submission" date="2022-06" db="EMBL/GenBank/DDBJ databases">
        <title>Helicobacter colisuis sp. nov.</title>
        <authorList>
            <person name="Papic B."/>
            <person name="Gruntar I."/>
        </authorList>
    </citation>
    <scope>NUCLEOTIDE SEQUENCE</scope>
    <source>
        <strain evidence="3">11154-15</strain>
    </source>
</reference>
<sequence>MKNFLKIFSIVLALIAFFGCEKKEEKSKVYVGMNADFAPFEYREGKNIVGFDVDLMREIAKISGIEVEFMDIQFDGLLPALELGKIDMIISGMTVTENRKKFVNFSDSYFNSTQVILVNSENQNIGNFSDLSGKVVGVALGFTGDLVVSKLPNVSVQKFNTASDLILALKSRKVEAVVLDYETAKNYAAHNQDLKLIQSDAANEEYAIAMRKDEVELLQKVNEALKKIKENGTYDTLIAKYFD</sequence>
<feature type="domain" description="Solute-binding protein family 3/N-terminal" evidence="2">
    <location>
        <begin position="28"/>
        <end position="243"/>
    </location>
</feature>
<dbReference type="SUPFAM" id="SSF53850">
    <property type="entry name" value="Periplasmic binding protein-like II"/>
    <property type="match status" value="1"/>
</dbReference>
<keyword evidence="1" id="KW-0732">Signal</keyword>
<dbReference type="Pfam" id="PF00497">
    <property type="entry name" value="SBP_bac_3"/>
    <property type="match status" value="1"/>
</dbReference>
<evidence type="ECO:0000313" key="3">
    <source>
        <dbReference type="EMBL" id="MCL9819187.1"/>
    </source>
</evidence>
<proteinExistence type="predicted"/>
<evidence type="ECO:0000259" key="2">
    <source>
        <dbReference type="SMART" id="SM00062"/>
    </source>
</evidence>
<protein>
    <submittedName>
        <fullName evidence="3">Basic amino acid ABC transporter substrate-binding protein</fullName>
    </submittedName>
</protein>
<dbReference type="PROSITE" id="PS51257">
    <property type="entry name" value="PROKAR_LIPOPROTEIN"/>
    <property type="match status" value="1"/>
</dbReference>
<dbReference type="InterPro" id="IPR001638">
    <property type="entry name" value="Solute-binding_3/MltF_N"/>
</dbReference>
<name>A0ABT0TTD3_9HELI</name>
<dbReference type="CDD" id="cd13624">
    <property type="entry name" value="PBP2_Arg_Lys_His"/>
    <property type="match status" value="1"/>
</dbReference>
<evidence type="ECO:0000313" key="4">
    <source>
        <dbReference type="Proteomes" id="UP001057522"/>
    </source>
</evidence>
<dbReference type="RefSeq" id="WP_112058085.1">
    <property type="nucleotide sequence ID" value="NZ_JAMOKV010000002.1"/>
</dbReference>
<dbReference type="EMBL" id="JAMOKX010000002">
    <property type="protein sequence ID" value="MCL9819187.1"/>
    <property type="molecule type" value="Genomic_DNA"/>
</dbReference>
<comment type="caution">
    <text evidence="3">The sequence shown here is derived from an EMBL/GenBank/DDBJ whole genome shotgun (WGS) entry which is preliminary data.</text>
</comment>